<keyword evidence="3" id="KW-1185">Reference proteome</keyword>
<feature type="chain" id="PRO_5016348123" evidence="1">
    <location>
        <begin position="18"/>
        <end position="348"/>
    </location>
</feature>
<dbReference type="OrthoDB" id="1001765at2759"/>
<dbReference type="RefSeq" id="XP_025356810.1">
    <property type="nucleotide sequence ID" value="XM_025500611.1"/>
</dbReference>
<accession>A0A316VHK1</accession>
<dbReference type="GeneID" id="37022392"/>
<name>A0A316VHK1_9BASI</name>
<evidence type="ECO:0000256" key="1">
    <source>
        <dbReference type="SAM" id="SignalP"/>
    </source>
</evidence>
<dbReference type="InParanoid" id="A0A316VHK1"/>
<dbReference type="AlphaFoldDB" id="A0A316VHK1"/>
<feature type="signal peptide" evidence="1">
    <location>
        <begin position="1"/>
        <end position="17"/>
    </location>
</feature>
<dbReference type="EMBL" id="KZ819602">
    <property type="protein sequence ID" value="PWN36508.1"/>
    <property type="molecule type" value="Genomic_DNA"/>
</dbReference>
<gene>
    <name evidence="2" type="ORF">FA14DRAFT_175820</name>
</gene>
<reference evidence="2 3" key="1">
    <citation type="journal article" date="2018" name="Mol. Biol. Evol.">
        <title>Broad Genomic Sampling Reveals a Smut Pathogenic Ancestry of the Fungal Clade Ustilaginomycotina.</title>
        <authorList>
            <person name="Kijpornyongpan T."/>
            <person name="Mondo S.J."/>
            <person name="Barry K."/>
            <person name="Sandor L."/>
            <person name="Lee J."/>
            <person name="Lipzen A."/>
            <person name="Pangilinan J."/>
            <person name="LaButti K."/>
            <person name="Hainaut M."/>
            <person name="Henrissat B."/>
            <person name="Grigoriev I.V."/>
            <person name="Spatafora J.W."/>
            <person name="Aime M.C."/>
        </authorList>
    </citation>
    <scope>NUCLEOTIDE SEQUENCE [LARGE SCALE GENOMIC DNA]</scope>
    <source>
        <strain evidence="2 3">MCA 3882</strain>
    </source>
</reference>
<evidence type="ECO:0000313" key="3">
    <source>
        <dbReference type="Proteomes" id="UP000245771"/>
    </source>
</evidence>
<proteinExistence type="predicted"/>
<organism evidence="2 3">
    <name type="scientific">Meira miltonrushii</name>
    <dbReference type="NCBI Taxonomy" id="1280837"/>
    <lineage>
        <taxon>Eukaryota</taxon>
        <taxon>Fungi</taxon>
        <taxon>Dikarya</taxon>
        <taxon>Basidiomycota</taxon>
        <taxon>Ustilaginomycotina</taxon>
        <taxon>Exobasidiomycetes</taxon>
        <taxon>Exobasidiales</taxon>
        <taxon>Brachybasidiaceae</taxon>
        <taxon>Meira</taxon>
    </lineage>
</organism>
<keyword evidence="1" id="KW-0732">Signal</keyword>
<dbReference type="Proteomes" id="UP000245771">
    <property type="component" value="Unassembled WGS sequence"/>
</dbReference>
<dbReference type="Pfam" id="PF13668">
    <property type="entry name" value="Ferritin_2"/>
    <property type="match status" value="1"/>
</dbReference>
<evidence type="ECO:0000313" key="2">
    <source>
        <dbReference type="EMBL" id="PWN36508.1"/>
    </source>
</evidence>
<protein>
    <submittedName>
        <fullName evidence="2">Uncharacterized protein</fullName>
    </submittedName>
</protein>
<sequence length="348" mass="38304">MLILIVAFLLTILGVNAIPYRLFSRQENSIYGKNATSYGPQTYGQSTFPAPSNPAEVSADQILFQNLLAAEWIVDSMYTSGLAFFTQSDFTSAGYPNNTYDQLQSVYQNENGHLKLFERAIDSNVVKPGRCNYSYGFEHIANKTEAVRVYMNIVSEVEIGSMAYLTGLAHQAEEVETLYTIMGTISAETRHLTYVNGQVLNVGDFVGPTDTIYPFPLQLLSVTKQFIVPNSCPAENPPYPSPDQDLPKLSIDIKKSKIQSKNGSLTLTADLKDTQSKNDLSVIFFQSVFNYTERATSLGNNIFQVSIPNLTSDKGNLIVALSNTSDVTKKEDIVAGPLEIQLGVPFLG</sequence>
<dbReference type="STRING" id="1280837.A0A316VHK1"/>